<keyword evidence="1 6" id="KW-0479">Metal-binding</keyword>
<proteinExistence type="predicted"/>
<dbReference type="FunFam" id="3.40.50.300:FF:000692">
    <property type="entry name" value="Guanine nucleotide-binding protein subunit alpha"/>
    <property type="match status" value="2"/>
</dbReference>
<gene>
    <name evidence="7" type="primary">SPOSA6832_02536</name>
</gene>
<dbReference type="OrthoDB" id="5817230at2759"/>
<dbReference type="InterPro" id="IPR011025">
    <property type="entry name" value="GproteinA_insert"/>
</dbReference>
<dbReference type="GO" id="GO:0046872">
    <property type="term" value="F:metal ion binding"/>
    <property type="evidence" value="ECO:0007669"/>
    <property type="project" value="UniProtKB-KW"/>
</dbReference>
<keyword evidence="8" id="KW-1185">Reference proteome</keyword>
<dbReference type="GO" id="GO:0031683">
    <property type="term" value="F:G-protein beta/gamma-subunit complex binding"/>
    <property type="evidence" value="ECO:0007669"/>
    <property type="project" value="InterPro"/>
</dbReference>
<evidence type="ECO:0000256" key="1">
    <source>
        <dbReference type="ARBA" id="ARBA00022723"/>
    </source>
</evidence>
<dbReference type="InterPro" id="IPR001019">
    <property type="entry name" value="Gprotein_alpha_su"/>
</dbReference>
<dbReference type="Gene3D" id="3.40.50.300">
    <property type="entry name" value="P-loop containing nucleotide triphosphate hydrolases"/>
    <property type="match status" value="1"/>
</dbReference>
<evidence type="ECO:0000256" key="3">
    <source>
        <dbReference type="ARBA" id="ARBA00023134"/>
    </source>
</evidence>
<keyword evidence="2 5" id="KW-0547">Nucleotide-binding</keyword>
<keyword evidence="3 5" id="KW-0342">GTP-binding</keyword>
<dbReference type="InterPro" id="IPR027417">
    <property type="entry name" value="P-loop_NTPase"/>
</dbReference>
<feature type="binding site" evidence="5">
    <location>
        <begin position="123"/>
        <end position="127"/>
    </location>
    <ligand>
        <name>GTP</name>
        <dbReference type="ChEBI" id="CHEBI:37565"/>
    </ligand>
</feature>
<dbReference type="SUPFAM" id="SSF47895">
    <property type="entry name" value="Transducin (alpha subunit), insertion domain"/>
    <property type="match status" value="1"/>
</dbReference>
<dbReference type="PRINTS" id="PR00318">
    <property type="entry name" value="GPROTEINA"/>
</dbReference>
<feature type="non-terminal residue" evidence="7">
    <location>
        <position position="1"/>
    </location>
</feature>
<dbReference type="CDD" id="cd00066">
    <property type="entry name" value="G-alpha"/>
    <property type="match status" value="1"/>
</dbReference>
<dbReference type="GO" id="GO:0000750">
    <property type="term" value="P:pheromone-dependent signal transduction involved in conjugation with cellular fusion"/>
    <property type="evidence" value="ECO:0007669"/>
    <property type="project" value="TreeGrafter"/>
</dbReference>
<dbReference type="PANTHER" id="PTHR10218">
    <property type="entry name" value="GTP-BINDING PROTEIN ALPHA SUBUNIT"/>
    <property type="match status" value="1"/>
</dbReference>
<dbReference type="GO" id="GO:0005737">
    <property type="term" value="C:cytoplasm"/>
    <property type="evidence" value="ECO:0007669"/>
    <property type="project" value="TreeGrafter"/>
</dbReference>
<evidence type="ECO:0000256" key="2">
    <source>
        <dbReference type="ARBA" id="ARBA00022741"/>
    </source>
</evidence>
<feature type="binding site" evidence="5">
    <location>
        <begin position="176"/>
        <end position="179"/>
    </location>
    <ligand>
        <name>GTP</name>
        <dbReference type="ChEBI" id="CHEBI:37565"/>
    </ligand>
</feature>
<dbReference type="GO" id="GO:0003924">
    <property type="term" value="F:GTPase activity"/>
    <property type="evidence" value="ECO:0007669"/>
    <property type="project" value="InterPro"/>
</dbReference>
<dbReference type="GO" id="GO:0007186">
    <property type="term" value="P:G protein-coupled receptor signaling pathway"/>
    <property type="evidence" value="ECO:0007669"/>
    <property type="project" value="InterPro"/>
</dbReference>
<dbReference type="GO" id="GO:0005525">
    <property type="term" value="F:GTP binding"/>
    <property type="evidence" value="ECO:0007669"/>
    <property type="project" value="UniProtKB-KW"/>
</dbReference>
<evidence type="ECO:0000256" key="4">
    <source>
        <dbReference type="ARBA" id="ARBA00023224"/>
    </source>
</evidence>
<dbReference type="PANTHER" id="PTHR10218:SF302">
    <property type="entry name" value="GUANINE NUCLEOTIDE-BINDING PROTEIN ALPHA-5 SUBUNIT"/>
    <property type="match status" value="1"/>
</dbReference>
<protein>
    <submittedName>
        <fullName evidence="7">SPOSA6832_02536-mRNA-1:cds</fullName>
    </submittedName>
</protein>
<evidence type="ECO:0000256" key="5">
    <source>
        <dbReference type="PIRSR" id="PIRSR601019-1"/>
    </source>
</evidence>
<dbReference type="PROSITE" id="PS51882">
    <property type="entry name" value="G_ALPHA"/>
    <property type="match status" value="1"/>
</dbReference>
<accession>A0A0D6ELU1</accession>
<dbReference type="Gene3D" id="1.10.400.10">
    <property type="entry name" value="GI Alpha 1, domain 2-like"/>
    <property type="match status" value="1"/>
</dbReference>
<keyword evidence="6" id="KW-0460">Magnesium</keyword>
<feature type="binding site" evidence="5">
    <location>
        <begin position="73"/>
        <end position="74"/>
    </location>
    <ligand>
        <name>GTP</name>
        <dbReference type="ChEBI" id="CHEBI:37565"/>
    </ligand>
</feature>
<evidence type="ECO:0000313" key="7">
    <source>
        <dbReference type="EMBL" id="CEQ40881.1"/>
    </source>
</evidence>
<evidence type="ECO:0000256" key="6">
    <source>
        <dbReference type="PIRSR" id="PIRSR601019-2"/>
    </source>
</evidence>
<dbReference type="Pfam" id="PF00503">
    <property type="entry name" value="G-alpha"/>
    <property type="match status" value="1"/>
</dbReference>
<dbReference type="Proteomes" id="UP000243876">
    <property type="component" value="Unassembled WGS sequence"/>
</dbReference>
<keyword evidence="4" id="KW-0807">Transducer</keyword>
<dbReference type="AlphaFoldDB" id="A0A0D6ELU1"/>
<organism evidence="7 8">
    <name type="scientific">Sporidiobolus salmonicolor</name>
    <name type="common">Yeast-like fungus</name>
    <name type="synonym">Sporobolomyces salmonicolor</name>
    <dbReference type="NCBI Taxonomy" id="5005"/>
    <lineage>
        <taxon>Eukaryota</taxon>
        <taxon>Fungi</taxon>
        <taxon>Dikarya</taxon>
        <taxon>Basidiomycota</taxon>
        <taxon>Pucciniomycotina</taxon>
        <taxon>Microbotryomycetes</taxon>
        <taxon>Sporidiobolales</taxon>
        <taxon>Sporidiobolaceae</taxon>
        <taxon>Sporobolomyces</taxon>
    </lineage>
</organism>
<sequence length="292" mass="32464">MQAVLSGFEIVGVPFPSQQHELAASILSLPPENASDALTGDLNAGVFRAVEALWNEAATKEVVAKSFRFQLNDSATYFFDALARLGQADYLPTDQDILRTRVRSTGIVEETFIVNGTRLIVLDVGGQRSERKKWIHCFEGVQVLLFVAAISEYDQLWESISSSPWFRKTSLVLFLNKIDLFAQKIESGSEPLQKYLPEYNGDPLDADAAKAFMLNRFRAVFNHRERSLFCHFTCVRRPPSPSPFPLSSPDLSSRAFLTKALPQATDTTSTRVVLTAVMEAVLTSRLTQAGLL</sequence>
<name>A0A0D6ELU1_SPOSA</name>
<dbReference type="GO" id="GO:0005834">
    <property type="term" value="C:heterotrimeric G-protein complex"/>
    <property type="evidence" value="ECO:0007669"/>
    <property type="project" value="TreeGrafter"/>
</dbReference>
<dbReference type="EMBL" id="CENE01000009">
    <property type="protein sequence ID" value="CEQ40881.1"/>
    <property type="molecule type" value="Genomic_DNA"/>
</dbReference>
<dbReference type="SMART" id="SM00275">
    <property type="entry name" value="G_alpha"/>
    <property type="match status" value="1"/>
</dbReference>
<evidence type="ECO:0000313" key="8">
    <source>
        <dbReference type="Proteomes" id="UP000243876"/>
    </source>
</evidence>
<dbReference type="SUPFAM" id="SSF52540">
    <property type="entry name" value="P-loop containing nucleoside triphosphate hydrolases"/>
    <property type="match status" value="1"/>
</dbReference>
<reference evidence="8" key="1">
    <citation type="submission" date="2015-02" db="EMBL/GenBank/DDBJ databases">
        <authorList>
            <person name="Gon?alves P."/>
        </authorList>
    </citation>
    <scope>NUCLEOTIDE SEQUENCE [LARGE SCALE GENOMIC DNA]</scope>
</reference>
<feature type="binding site" evidence="6">
    <location>
        <position position="104"/>
    </location>
    <ligand>
        <name>Mg(2+)</name>
        <dbReference type="ChEBI" id="CHEBI:18420"/>
    </ligand>
</feature>
<dbReference type="GO" id="GO:0001664">
    <property type="term" value="F:G protein-coupled receptor binding"/>
    <property type="evidence" value="ECO:0007669"/>
    <property type="project" value="TreeGrafter"/>
</dbReference>